<comment type="caution">
    <text evidence="2">The sequence shown here is derived from an EMBL/GenBank/DDBJ whole genome shotgun (WGS) entry which is preliminary data.</text>
</comment>
<gene>
    <name evidence="2" type="ORF">PFISCL1PPCAC_14241</name>
</gene>
<feature type="region of interest" description="Disordered" evidence="1">
    <location>
        <begin position="1"/>
        <end position="27"/>
    </location>
</feature>
<sequence length="94" mass="9997">MRSGGNDNEEDPHLKEVMALENGAKSNETIDETAINAGIAEYVMGGDIAVNPHQAASLLAGGEGEEEEKEAATEAPKARRKRSLFGLSRFLGKV</sequence>
<feature type="non-terminal residue" evidence="2">
    <location>
        <position position="94"/>
    </location>
</feature>
<reference evidence="2" key="1">
    <citation type="submission" date="2023-10" db="EMBL/GenBank/DDBJ databases">
        <title>Genome assembly of Pristionchus species.</title>
        <authorList>
            <person name="Yoshida K."/>
            <person name="Sommer R.J."/>
        </authorList>
    </citation>
    <scope>NUCLEOTIDE SEQUENCE</scope>
    <source>
        <strain evidence="2">RS5133</strain>
    </source>
</reference>
<keyword evidence="3" id="KW-1185">Reference proteome</keyword>
<accession>A0AAV5VYZ8</accession>
<proteinExistence type="predicted"/>
<dbReference type="EMBL" id="BTSY01000004">
    <property type="protein sequence ID" value="GMT22944.1"/>
    <property type="molecule type" value="Genomic_DNA"/>
</dbReference>
<dbReference type="Proteomes" id="UP001432322">
    <property type="component" value="Unassembled WGS sequence"/>
</dbReference>
<name>A0AAV5VYZ8_9BILA</name>
<dbReference type="AlphaFoldDB" id="A0AAV5VYZ8"/>
<evidence type="ECO:0000313" key="2">
    <source>
        <dbReference type="EMBL" id="GMT22944.1"/>
    </source>
</evidence>
<evidence type="ECO:0000313" key="3">
    <source>
        <dbReference type="Proteomes" id="UP001432322"/>
    </source>
</evidence>
<feature type="region of interest" description="Disordered" evidence="1">
    <location>
        <begin position="59"/>
        <end position="79"/>
    </location>
</feature>
<organism evidence="2 3">
    <name type="scientific">Pristionchus fissidentatus</name>
    <dbReference type="NCBI Taxonomy" id="1538716"/>
    <lineage>
        <taxon>Eukaryota</taxon>
        <taxon>Metazoa</taxon>
        <taxon>Ecdysozoa</taxon>
        <taxon>Nematoda</taxon>
        <taxon>Chromadorea</taxon>
        <taxon>Rhabditida</taxon>
        <taxon>Rhabditina</taxon>
        <taxon>Diplogasteromorpha</taxon>
        <taxon>Diplogasteroidea</taxon>
        <taxon>Neodiplogasteridae</taxon>
        <taxon>Pristionchus</taxon>
    </lineage>
</organism>
<evidence type="ECO:0000256" key="1">
    <source>
        <dbReference type="SAM" id="MobiDB-lite"/>
    </source>
</evidence>
<protein>
    <submittedName>
        <fullName evidence="2">Uncharacterized protein</fullName>
    </submittedName>
</protein>